<feature type="transmembrane region" description="Helical" evidence="6">
    <location>
        <begin position="468"/>
        <end position="488"/>
    </location>
</feature>
<feature type="transmembrane region" description="Helical" evidence="6">
    <location>
        <begin position="431"/>
        <end position="448"/>
    </location>
</feature>
<feature type="transmembrane region" description="Helical" evidence="6">
    <location>
        <begin position="401"/>
        <end position="425"/>
    </location>
</feature>
<dbReference type="Proteomes" id="UP000241818">
    <property type="component" value="Unassembled WGS sequence"/>
</dbReference>
<evidence type="ECO:0000256" key="4">
    <source>
        <dbReference type="ARBA" id="ARBA00022989"/>
    </source>
</evidence>
<dbReference type="InterPro" id="IPR002293">
    <property type="entry name" value="AA/rel_permease1"/>
</dbReference>
<feature type="transmembrane region" description="Helical" evidence="6">
    <location>
        <begin position="120"/>
        <end position="139"/>
    </location>
</feature>
<dbReference type="RefSeq" id="XP_024721967.1">
    <property type="nucleotide sequence ID" value="XM_024866629.1"/>
</dbReference>
<feature type="transmembrane region" description="Helical" evidence="6">
    <location>
        <begin position="87"/>
        <end position="108"/>
    </location>
</feature>
<protein>
    <recommendedName>
        <fullName evidence="9">Amino acid permease/ SLC12A domain-containing protein</fullName>
    </recommendedName>
</protein>
<gene>
    <name evidence="7" type="ORF">M430DRAFT_34890</name>
</gene>
<name>A0A2T3B4Y4_AMORE</name>
<evidence type="ECO:0000256" key="6">
    <source>
        <dbReference type="SAM" id="Phobius"/>
    </source>
</evidence>
<dbReference type="PANTHER" id="PTHR45649">
    <property type="entry name" value="AMINO-ACID PERMEASE BAT1"/>
    <property type="match status" value="1"/>
</dbReference>
<feature type="transmembrane region" description="Helical" evidence="6">
    <location>
        <begin position="145"/>
        <end position="169"/>
    </location>
</feature>
<dbReference type="GO" id="GO:0022857">
    <property type="term" value="F:transmembrane transporter activity"/>
    <property type="evidence" value="ECO:0007669"/>
    <property type="project" value="InterPro"/>
</dbReference>
<keyword evidence="2" id="KW-0813">Transport</keyword>
<dbReference type="EMBL" id="KZ679010">
    <property type="protein sequence ID" value="PSS20697.1"/>
    <property type="molecule type" value="Genomic_DNA"/>
</dbReference>
<dbReference type="Gene3D" id="1.20.1740.10">
    <property type="entry name" value="Amino acid/polyamine transporter I"/>
    <property type="match status" value="1"/>
</dbReference>
<evidence type="ECO:0000256" key="1">
    <source>
        <dbReference type="ARBA" id="ARBA00004141"/>
    </source>
</evidence>
<proteinExistence type="predicted"/>
<dbReference type="AlphaFoldDB" id="A0A2T3B4Y4"/>
<dbReference type="GO" id="GO:0016020">
    <property type="term" value="C:membrane"/>
    <property type="evidence" value="ECO:0007669"/>
    <property type="project" value="UniProtKB-SubCell"/>
</dbReference>
<dbReference type="GeneID" id="36574710"/>
<evidence type="ECO:0008006" key="9">
    <source>
        <dbReference type="Google" id="ProtNLM"/>
    </source>
</evidence>
<feature type="transmembrane region" description="Helical" evidence="6">
    <location>
        <begin position="208"/>
        <end position="226"/>
    </location>
</feature>
<dbReference type="PANTHER" id="PTHR45649:SF26">
    <property type="entry name" value="OS04G0435100 PROTEIN"/>
    <property type="match status" value="1"/>
</dbReference>
<dbReference type="Pfam" id="PF13520">
    <property type="entry name" value="AA_permease_2"/>
    <property type="match status" value="1"/>
</dbReference>
<evidence type="ECO:0000256" key="3">
    <source>
        <dbReference type="ARBA" id="ARBA00022692"/>
    </source>
</evidence>
<keyword evidence="8" id="KW-1185">Reference proteome</keyword>
<feature type="transmembrane region" description="Helical" evidence="6">
    <location>
        <begin position="494"/>
        <end position="516"/>
    </location>
</feature>
<feature type="transmembrane region" description="Helical" evidence="6">
    <location>
        <begin position="296"/>
        <end position="320"/>
    </location>
</feature>
<keyword evidence="5 6" id="KW-0472">Membrane</keyword>
<feature type="transmembrane region" description="Helical" evidence="6">
    <location>
        <begin position="60"/>
        <end position="81"/>
    </location>
</feature>
<organism evidence="7 8">
    <name type="scientific">Amorphotheca resinae ATCC 22711</name>
    <dbReference type="NCBI Taxonomy" id="857342"/>
    <lineage>
        <taxon>Eukaryota</taxon>
        <taxon>Fungi</taxon>
        <taxon>Dikarya</taxon>
        <taxon>Ascomycota</taxon>
        <taxon>Pezizomycotina</taxon>
        <taxon>Leotiomycetes</taxon>
        <taxon>Helotiales</taxon>
        <taxon>Amorphothecaceae</taxon>
        <taxon>Amorphotheca</taxon>
    </lineage>
</organism>
<keyword evidence="4 6" id="KW-1133">Transmembrane helix</keyword>
<feature type="transmembrane region" description="Helical" evidence="6">
    <location>
        <begin position="181"/>
        <end position="202"/>
    </location>
</feature>
<evidence type="ECO:0000256" key="2">
    <source>
        <dbReference type="ARBA" id="ARBA00022448"/>
    </source>
</evidence>
<reference evidence="7 8" key="1">
    <citation type="journal article" date="2018" name="New Phytol.">
        <title>Comparative genomics and transcriptomics depict ericoid mycorrhizal fungi as versatile saprotrophs and plant mutualists.</title>
        <authorList>
            <person name="Martino E."/>
            <person name="Morin E."/>
            <person name="Grelet G.A."/>
            <person name="Kuo A."/>
            <person name="Kohler A."/>
            <person name="Daghino S."/>
            <person name="Barry K.W."/>
            <person name="Cichocki N."/>
            <person name="Clum A."/>
            <person name="Dockter R.B."/>
            <person name="Hainaut M."/>
            <person name="Kuo R.C."/>
            <person name="LaButti K."/>
            <person name="Lindahl B.D."/>
            <person name="Lindquist E.A."/>
            <person name="Lipzen A."/>
            <person name="Khouja H.R."/>
            <person name="Magnuson J."/>
            <person name="Murat C."/>
            <person name="Ohm R.A."/>
            <person name="Singer S.W."/>
            <person name="Spatafora J.W."/>
            <person name="Wang M."/>
            <person name="Veneault-Fourrey C."/>
            <person name="Henrissat B."/>
            <person name="Grigoriev I.V."/>
            <person name="Martin F.M."/>
            <person name="Perotto S."/>
        </authorList>
    </citation>
    <scope>NUCLEOTIDE SEQUENCE [LARGE SCALE GENOMIC DNA]</scope>
    <source>
        <strain evidence="7 8">ATCC 22711</strain>
    </source>
</reference>
<dbReference type="OrthoDB" id="10054429at2759"/>
<evidence type="ECO:0000256" key="5">
    <source>
        <dbReference type="ARBA" id="ARBA00023136"/>
    </source>
</evidence>
<dbReference type="PIRSF" id="PIRSF006060">
    <property type="entry name" value="AA_transporter"/>
    <property type="match status" value="1"/>
</dbReference>
<keyword evidence="3 6" id="KW-0812">Transmembrane</keyword>
<comment type="subcellular location">
    <subcellularLocation>
        <location evidence="1">Membrane</location>
        <topology evidence="1">Multi-pass membrane protein</topology>
    </subcellularLocation>
</comment>
<feature type="transmembrane region" description="Helical" evidence="6">
    <location>
        <begin position="348"/>
        <end position="367"/>
    </location>
</feature>
<evidence type="ECO:0000313" key="8">
    <source>
        <dbReference type="Proteomes" id="UP000241818"/>
    </source>
</evidence>
<dbReference type="STRING" id="857342.A0A2T3B4Y4"/>
<sequence length="562" mass="59703">MAEAKEIAAAAIAEPGHLIEKRASRVSRGSGTVEEADAGVLAEFGYKQELRRDWGLMHNFGISFSIISVITGITTLFQYGLVTGGPGVMSVGWIVVSFFTMTIALSMAEIVSAIPTAGGPYYWAALLAPAKHSAFASWITGWFNLLGQVAVTTGISYGCAGLISTTATVKSSYVPTAGRTIGIYAAVLVSHGMINTFGIHILRYLNNSSIVLHSLGITSIAIAVLAKAPTHQSAKFVFASFNDGTGATGYEGWSVRASPAYVACCGALMSQYTLTGFDASAHLSEETRKASWSAPIGVVSSVGFSALFGFFVLLSFLFSIQDFDRTISSSYGQPVLQIFVDIFGDDGAVVLMCLVIICVWHCGLFSMTSNSRMMFAFARDGGIPHFFHSVDARFRAPVRTIWLAAFCAFCLGLPSLGSSVAFAAATSIATIGLYISYGIPILIGLIYFRSFNARKGPFNLGLASRPVALAAVSWIAFISIIFCLPTANPVTSQTLNYTVVAVGIIAVFALASWVLWAHRWFVGPVKDSNVLDGALGVDSLEAAVLEQRQVDVEKDSSGGEVK</sequence>
<accession>A0A2T3B4Y4</accession>
<evidence type="ECO:0000313" key="7">
    <source>
        <dbReference type="EMBL" id="PSS20697.1"/>
    </source>
</evidence>
<dbReference type="InParanoid" id="A0A2T3B4Y4"/>